<comment type="caution">
    <text evidence="2">The sequence shown here is derived from an EMBL/GenBank/DDBJ whole genome shotgun (WGS) entry which is preliminary data.</text>
</comment>
<reference evidence="2 3" key="1">
    <citation type="submission" date="2023-07" db="EMBL/GenBank/DDBJ databases">
        <title>Comparative genomics of wheat-associated soil bacteria to identify genetic determinants of phenazine resistance.</title>
        <authorList>
            <person name="Mouncey N."/>
        </authorList>
    </citation>
    <scope>NUCLEOTIDE SEQUENCE [LARGE SCALE GENOMIC DNA]</scope>
    <source>
        <strain evidence="2 3">W4I19-2</strain>
    </source>
</reference>
<evidence type="ECO:0000313" key="2">
    <source>
        <dbReference type="EMBL" id="MDQ0684311.1"/>
    </source>
</evidence>
<feature type="transmembrane region" description="Helical" evidence="1">
    <location>
        <begin position="7"/>
        <end position="26"/>
    </location>
</feature>
<evidence type="ECO:0000256" key="1">
    <source>
        <dbReference type="SAM" id="Phobius"/>
    </source>
</evidence>
<dbReference type="Proteomes" id="UP001243364">
    <property type="component" value="Unassembled WGS sequence"/>
</dbReference>
<keyword evidence="1" id="KW-0472">Membrane</keyword>
<keyword evidence="1" id="KW-0812">Transmembrane</keyword>
<protein>
    <submittedName>
        <fullName evidence="2">Membrane protein</fullName>
    </submittedName>
</protein>
<gene>
    <name evidence="2" type="ORF">QFZ56_003274</name>
</gene>
<proteinExistence type="predicted"/>
<feature type="transmembrane region" description="Helical" evidence="1">
    <location>
        <begin position="38"/>
        <end position="57"/>
    </location>
</feature>
<sequence length="66" mass="6892">MRGDGPALVVGAEGVGLTVALAVTVFGADDPETGTGEWAALSGFLWGVTALAVWPAVRILRRTRRR</sequence>
<name>A0ABU0Q2C8_STRAH</name>
<evidence type="ECO:0000313" key="3">
    <source>
        <dbReference type="Proteomes" id="UP001243364"/>
    </source>
</evidence>
<organism evidence="2 3">
    <name type="scientific">Streptomyces achromogenes</name>
    <dbReference type="NCBI Taxonomy" id="67255"/>
    <lineage>
        <taxon>Bacteria</taxon>
        <taxon>Bacillati</taxon>
        <taxon>Actinomycetota</taxon>
        <taxon>Actinomycetes</taxon>
        <taxon>Kitasatosporales</taxon>
        <taxon>Streptomycetaceae</taxon>
        <taxon>Streptomyces</taxon>
    </lineage>
</organism>
<keyword evidence="3" id="KW-1185">Reference proteome</keyword>
<accession>A0ABU0Q2C8</accession>
<dbReference type="EMBL" id="JAUSYA010000001">
    <property type="protein sequence ID" value="MDQ0684311.1"/>
    <property type="molecule type" value="Genomic_DNA"/>
</dbReference>
<keyword evidence="1" id="KW-1133">Transmembrane helix</keyword>